<dbReference type="GO" id="GO:0003964">
    <property type="term" value="F:RNA-directed DNA polymerase activity"/>
    <property type="evidence" value="ECO:0007669"/>
    <property type="project" value="UniProtKB-KW"/>
</dbReference>
<dbReference type="GO" id="GO:0004519">
    <property type="term" value="F:endonuclease activity"/>
    <property type="evidence" value="ECO:0007669"/>
    <property type="project" value="UniProtKB-KW"/>
</dbReference>
<dbReference type="Gene3D" id="3.30.420.10">
    <property type="entry name" value="Ribonuclease H-like superfamily/Ribonuclease H"/>
    <property type="match status" value="1"/>
</dbReference>
<feature type="compositionally biased region" description="Basic and acidic residues" evidence="1">
    <location>
        <begin position="416"/>
        <end position="443"/>
    </location>
</feature>
<dbReference type="Pfam" id="PF00665">
    <property type="entry name" value="rve"/>
    <property type="match status" value="1"/>
</dbReference>
<dbReference type="Pfam" id="PF25597">
    <property type="entry name" value="SH3_retrovirus"/>
    <property type="match status" value="2"/>
</dbReference>
<sequence>MSEACHVLNRTGPTTVKGKSPMELWFKRDPGSIDHFHVFGTECFVHVPKQRRRKWEKKSVVGRFMGYCDEKDGYRIWLPDINQIVTSRDVLFKPEEIRLPSQMSVKPDSSEKNEEEDDSDAEELRLKLNSQWTSNEAECEVETKMEREEEKSEQASRSNEQEEVTEVKQKLRSFICIIRPRAPGKLIHVDLCGPMHVTSLGGSKYFLVFKDDFSRYRRVFFLKRKDDVAKCLETFLNESCSAGNTVECILSDGGLEFNNAHVKDILQRRGIAMRTAMPYMPEQNGVAERENRILVETGKSPIELWFKRDPVSIDHFHVFGTECFVHVPKQRRRKWEKKSVAGRFMGYCDEKDGYRIWLPDINQIVTSRDVLFKPEEIRLPSHMSVKADSSEKNEEEDDPDAEELRLELSSQWVSKEAECEVETKMEREEEKSEQASRSNKQEEVALSSKRVRKMPNYLSDYVLTAQTSSPSSFHEGKIDIQHIDSENQKADILTKALPKTFSELALAIRNCF</sequence>
<dbReference type="Proteomes" id="UP000054783">
    <property type="component" value="Unassembled WGS sequence"/>
</dbReference>
<dbReference type="PANTHER" id="PTHR42648:SF24">
    <property type="entry name" value="INTEGRASE CATALYTIC DOMAIN-CONTAINING PROTEIN"/>
    <property type="match status" value="1"/>
</dbReference>
<dbReference type="InterPro" id="IPR036397">
    <property type="entry name" value="RNaseH_sf"/>
</dbReference>
<dbReference type="GO" id="GO:0003887">
    <property type="term" value="F:DNA-directed DNA polymerase activity"/>
    <property type="evidence" value="ECO:0007669"/>
    <property type="project" value="UniProtKB-KW"/>
</dbReference>
<evidence type="ECO:0000313" key="4">
    <source>
        <dbReference type="Proteomes" id="UP000054783"/>
    </source>
</evidence>
<dbReference type="GO" id="GO:0003676">
    <property type="term" value="F:nucleic acid binding"/>
    <property type="evidence" value="ECO:0007669"/>
    <property type="project" value="InterPro"/>
</dbReference>
<feature type="region of interest" description="Disordered" evidence="1">
    <location>
        <begin position="134"/>
        <end position="163"/>
    </location>
</feature>
<dbReference type="GO" id="GO:0006310">
    <property type="term" value="P:DNA recombination"/>
    <property type="evidence" value="ECO:0007669"/>
    <property type="project" value="UniProtKB-KW"/>
</dbReference>
<dbReference type="AlphaFoldDB" id="A0A0V0Z7V7"/>
<gene>
    <name evidence="3" type="ORF">T12_1409</name>
</gene>
<feature type="region of interest" description="Disordered" evidence="1">
    <location>
        <begin position="382"/>
        <end position="404"/>
    </location>
</feature>
<dbReference type="InterPro" id="IPR012337">
    <property type="entry name" value="RNaseH-like_sf"/>
</dbReference>
<name>A0A0V0Z7V7_9BILA</name>
<evidence type="ECO:0000313" key="3">
    <source>
        <dbReference type="EMBL" id="KRY08493.1"/>
    </source>
</evidence>
<dbReference type="EMBL" id="JYDQ01000330">
    <property type="protein sequence ID" value="KRY08493.1"/>
    <property type="molecule type" value="Genomic_DNA"/>
</dbReference>
<dbReference type="GO" id="GO:0046872">
    <property type="term" value="F:metal ion binding"/>
    <property type="evidence" value="ECO:0007669"/>
    <property type="project" value="UniProtKB-KW"/>
</dbReference>
<dbReference type="PROSITE" id="PS50994">
    <property type="entry name" value="INTEGRASE"/>
    <property type="match status" value="1"/>
</dbReference>
<accession>A0A0V0Z7V7</accession>
<reference evidence="3 4" key="1">
    <citation type="submission" date="2015-01" db="EMBL/GenBank/DDBJ databases">
        <title>Evolution of Trichinella species and genotypes.</title>
        <authorList>
            <person name="Korhonen P.K."/>
            <person name="Edoardo P."/>
            <person name="Giuseppe L.R."/>
            <person name="Gasser R.B."/>
        </authorList>
    </citation>
    <scope>NUCLEOTIDE SEQUENCE [LARGE SCALE GENOMIC DNA]</scope>
    <source>
        <strain evidence="3">ISS2496</strain>
    </source>
</reference>
<keyword evidence="4" id="KW-1185">Reference proteome</keyword>
<dbReference type="GO" id="GO:0016787">
    <property type="term" value="F:hydrolase activity"/>
    <property type="evidence" value="ECO:0007669"/>
    <property type="project" value="UniProtKB-KW"/>
</dbReference>
<proteinExistence type="predicted"/>
<evidence type="ECO:0000256" key="1">
    <source>
        <dbReference type="SAM" id="MobiDB-lite"/>
    </source>
</evidence>
<comment type="caution">
    <text evidence="3">The sequence shown here is derived from an EMBL/GenBank/DDBJ whole genome shotgun (WGS) entry which is preliminary data.</text>
</comment>
<dbReference type="GO" id="GO:0015074">
    <property type="term" value="P:DNA integration"/>
    <property type="evidence" value="ECO:0007669"/>
    <property type="project" value="UniProtKB-KW"/>
</dbReference>
<dbReference type="OrthoDB" id="775972at2759"/>
<protein>
    <submittedName>
        <fullName evidence="3">Retrovirus-related Pol polyprotein from transposon TNT 1-94</fullName>
    </submittedName>
</protein>
<dbReference type="SUPFAM" id="SSF53098">
    <property type="entry name" value="Ribonuclease H-like"/>
    <property type="match status" value="1"/>
</dbReference>
<dbReference type="InterPro" id="IPR039537">
    <property type="entry name" value="Retrotran_Ty1/copia-like"/>
</dbReference>
<feature type="region of interest" description="Disordered" evidence="1">
    <location>
        <begin position="416"/>
        <end position="447"/>
    </location>
</feature>
<dbReference type="PANTHER" id="PTHR42648">
    <property type="entry name" value="TRANSPOSASE, PUTATIVE-RELATED"/>
    <property type="match status" value="1"/>
</dbReference>
<feature type="region of interest" description="Disordered" evidence="1">
    <location>
        <begin position="101"/>
        <end position="122"/>
    </location>
</feature>
<dbReference type="InterPro" id="IPR057670">
    <property type="entry name" value="SH3_retrovirus"/>
</dbReference>
<feature type="compositionally biased region" description="Basic and acidic residues" evidence="1">
    <location>
        <begin position="141"/>
        <end position="154"/>
    </location>
</feature>
<evidence type="ECO:0000259" key="2">
    <source>
        <dbReference type="PROSITE" id="PS50994"/>
    </source>
</evidence>
<dbReference type="STRING" id="990121.A0A0V0Z7V7"/>
<dbReference type="InterPro" id="IPR001584">
    <property type="entry name" value="Integrase_cat-core"/>
</dbReference>
<organism evidence="3 4">
    <name type="scientific">Trichinella patagoniensis</name>
    <dbReference type="NCBI Taxonomy" id="990121"/>
    <lineage>
        <taxon>Eukaryota</taxon>
        <taxon>Metazoa</taxon>
        <taxon>Ecdysozoa</taxon>
        <taxon>Nematoda</taxon>
        <taxon>Enoplea</taxon>
        <taxon>Dorylaimia</taxon>
        <taxon>Trichinellida</taxon>
        <taxon>Trichinellidae</taxon>
        <taxon>Trichinella</taxon>
    </lineage>
</organism>
<feature type="domain" description="Integrase catalytic" evidence="2">
    <location>
        <begin position="179"/>
        <end position="296"/>
    </location>
</feature>